<sequence>MSQSVNVITFVLHSPRGSFAEPRGGVLVHADRHTCAAVNHQGMGQTGQLPGALSGSGRAEREQKPRRKSCSAQ</sequence>
<dbReference type="EMBL" id="PJQY01000794">
    <property type="protein sequence ID" value="PQQ07895.1"/>
    <property type="molecule type" value="Genomic_DNA"/>
</dbReference>
<keyword evidence="3" id="KW-1185">Reference proteome</keyword>
<name>A0A314YH77_PRUYE</name>
<feature type="compositionally biased region" description="Basic residues" evidence="1">
    <location>
        <begin position="64"/>
        <end position="73"/>
    </location>
</feature>
<reference evidence="2 3" key="1">
    <citation type="submission" date="2018-02" db="EMBL/GenBank/DDBJ databases">
        <title>Draft genome of wild Prunus yedoensis var. nudiflora.</title>
        <authorList>
            <person name="Baek S."/>
            <person name="Kim J.-H."/>
            <person name="Choi K."/>
            <person name="Kim G.-B."/>
            <person name="Cho A."/>
            <person name="Jang H."/>
            <person name="Shin C.-H."/>
            <person name="Yu H.-J."/>
            <person name="Mun J.-H."/>
        </authorList>
    </citation>
    <scope>NUCLEOTIDE SEQUENCE [LARGE SCALE GENOMIC DNA]</scope>
    <source>
        <strain evidence="3">cv. Jeju island</strain>
        <tissue evidence="2">Leaf</tissue>
    </source>
</reference>
<dbReference type="AlphaFoldDB" id="A0A314YH77"/>
<evidence type="ECO:0000313" key="2">
    <source>
        <dbReference type="EMBL" id="PQQ07895.1"/>
    </source>
</evidence>
<evidence type="ECO:0000313" key="3">
    <source>
        <dbReference type="Proteomes" id="UP000250321"/>
    </source>
</evidence>
<accession>A0A314YH77</accession>
<feature type="region of interest" description="Disordered" evidence="1">
    <location>
        <begin position="39"/>
        <end position="73"/>
    </location>
</feature>
<gene>
    <name evidence="2" type="ORF">Pyn_00518</name>
</gene>
<comment type="caution">
    <text evidence="2">The sequence shown here is derived from an EMBL/GenBank/DDBJ whole genome shotgun (WGS) entry which is preliminary data.</text>
</comment>
<evidence type="ECO:0000256" key="1">
    <source>
        <dbReference type="SAM" id="MobiDB-lite"/>
    </source>
</evidence>
<organism evidence="2 3">
    <name type="scientific">Prunus yedoensis var. nudiflora</name>
    <dbReference type="NCBI Taxonomy" id="2094558"/>
    <lineage>
        <taxon>Eukaryota</taxon>
        <taxon>Viridiplantae</taxon>
        <taxon>Streptophyta</taxon>
        <taxon>Embryophyta</taxon>
        <taxon>Tracheophyta</taxon>
        <taxon>Spermatophyta</taxon>
        <taxon>Magnoliopsida</taxon>
        <taxon>eudicotyledons</taxon>
        <taxon>Gunneridae</taxon>
        <taxon>Pentapetalae</taxon>
        <taxon>rosids</taxon>
        <taxon>fabids</taxon>
        <taxon>Rosales</taxon>
        <taxon>Rosaceae</taxon>
        <taxon>Amygdaloideae</taxon>
        <taxon>Amygdaleae</taxon>
        <taxon>Prunus</taxon>
    </lineage>
</organism>
<protein>
    <submittedName>
        <fullName evidence="2">Uncharacterized protein</fullName>
    </submittedName>
</protein>
<proteinExistence type="predicted"/>
<dbReference type="Proteomes" id="UP000250321">
    <property type="component" value="Unassembled WGS sequence"/>
</dbReference>